<name>A0A5C3E6Z9_9BASI</name>
<evidence type="ECO:0000256" key="2">
    <source>
        <dbReference type="SAM" id="MobiDB-lite"/>
    </source>
</evidence>
<dbReference type="AlphaFoldDB" id="A0A5C3E6Z9"/>
<dbReference type="Proteomes" id="UP000324022">
    <property type="component" value="Unassembled WGS sequence"/>
</dbReference>
<feature type="coiled-coil region" evidence="1">
    <location>
        <begin position="161"/>
        <end position="191"/>
    </location>
</feature>
<evidence type="ECO:0000313" key="4">
    <source>
        <dbReference type="Proteomes" id="UP000324022"/>
    </source>
</evidence>
<feature type="compositionally biased region" description="Basic and acidic residues" evidence="2">
    <location>
        <begin position="309"/>
        <end position="320"/>
    </location>
</feature>
<keyword evidence="4" id="KW-1185">Reference proteome</keyword>
<evidence type="ECO:0000256" key="1">
    <source>
        <dbReference type="SAM" id="Coils"/>
    </source>
</evidence>
<proteinExistence type="predicted"/>
<dbReference type="EMBL" id="OOIN01000012">
    <property type="protein sequence ID" value="SPO25910.1"/>
    <property type="molecule type" value="Genomic_DNA"/>
</dbReference>
<feature type="compositionally biased region" description="Polar residues" evidence="2">
    <location>
        <begin position="259"/>
        <end position="281"/>
    </location>
</feature>
<sequence>MASIISEPSPSFLDHLHCSVCYRSYVVSSRDASSNHHYEEGGQESFWIGECKHVLCYKDLSREFQLGEKAQGNSTDDLHSNTGGDGPDTNLLPEQIQGICASCSQNVRWIRLRPDHLPEPVCHLLAPVETSMSMLTAAYEFRAKSSFRFLKAKTLEQKQVFEGIRKEFRQFRNLKAELEEARAENRNLKAKIVALQPPPLNDGGVVHPQNGRATSTIRTQVHRMANSGRCFSMIMISSDIATARALSRNGPDHSRTEDPCSSPTKQEAGSMQRQSSKSSPICQRPGQYGVSGENSQRKSLGSRSFPTLSRDESQLRRSDKASSWSAHKPANSDMAAGPFLKGAASVPVTYVRPDGEVSGSHDVAMPHEQHLKAEK</sequence>
<protein>
    <submittedName>
        <fullName evidence="3">Uncharacterized protein</fullName>
    </submittedName>
</protein>
<keyword evidence="1" id="KW-0175">Coiled coil</keyword>
<gene>
    <name evidence="3" type="ORF">UTRI_03275</name>
</gene>
<feature type="region of interest" description="Disordered" evidence="2">
    <location>
        <begin position="69"/>
        <end position="89"/>
    </location>
</feature>
<feature type="compositionally biased region" description="Basic and acidic residues" evidence="2">
    <location>
        <begin position="364"/>
        <end position="375"/>
    </location>
</feature>
<feature type="compositionally biased region" description="Polar residues" evidence="2">
    <location>
        <begin position="292"/>
        <end position="307"/>
    </location>
</feature>
<organism evidence="3 4">
    <name type="scientific">Ustilago trichophora</name>
    <dbReference type="NCBI Taxonomy" id="86804"/>
    <lineage>
        <taxon>Eukaryota</taxon>
        <taxon>Fungi</taxon>
        <taxon>Dikarya</taxon>
        <taxon>Basidiomycota</taxon>
        <taxon>Ustilaginomycotina</taxon>
        <taxon>Ustilaginomycetes</taxon>
        <taxon>Ustilaginales</taxon>
        <taxon>Ustilaginaceae</taxon>
        <taxon>Ustilago</taxon>
    </lineage>
</organism>
<accession>A0A5C3E6Z9</accession>
<dbReference type="OrthoDB" id="2555733at2759"/>
<feature type="region of interest" description="Disordered" evidence="2">
    <location>
        <begin position="247"/>
        <end position="338"/>
    </location>
</feature>
<evidence type="ECO:0000313" key="3">
    <source>
        <dbReference type="EMBL" id="SPO25910.1"/>
    </source>
</evidence>
<reference evidence="3 4" key="1">
    <citation type="submission" date="2018-03" db="EMBL/GenBank/DDBJ databases">
        <authorList>
            <person name="Guldener U."/>
        </authorList>
    </citation>
    <scope>NUCLEOTIDE SEQUENCE [LARGE SCALE GENOMIC DNA]</scope>
    <source>
        <strain evidence="3 4">NBRC100155</strain>
    </source>
</reference>
<feature type="region of interest" description="Disordered" evidence="2">
    <location>
        <begin position="351"/>
        <end position="375"/>
    </location>
</feature>